<evidence type="ECO:0000313" key="2">
    <source>
        <dbReference type="Proteomes" id="UP000199421"/>
    </source>
</evidence>
<sequence length="936" mass="108319">MYYDEDILSMSNNIHKGFFCLLFLYGTLFYIPNSSMAQEQHAEFNGEQLLARFSSAGMTQLSDPQDPYQSNIIGRGRVWGRVKALYQMHPDGDWIEHYDWVDSMRVESPNQIVYTDYKAGMPIQVERIFTKSGKGLDLDIKVQTKMHYPLTLGDLSILLPWSKPSGEDPKQIFEQGFLKHQFLTGNGSYIYFTRANGKGPYLLFSAKPGTRLEYFESEGGQYRVFVHSAVAAAKVKEGSWRLENTSAHLNGVQQEGHSREYGFHMEWVNSYEELRNILVEQGLIDIRVSPGMTLPTGWNGRFALRTKAVIDSIVPEFKEHTQLRSRSTAIPQQHLYEVNFARLGENKLTIYYNHGEQQIMEFFVTEALKTLIEKRTAFITQQQQHRDPSKWYNGLYSIWDMKNKVLRGPDNTDGFDFWWGYVLASDDPALCKAPFVAAKNVYDPVDQEIASLEYYVEHFLWGGLQRTDKETYPYGIHGVPNWHEARDSALRLRSRDYNLDKVKVWRAYDYPHIFMLYYHLFQIAEYYPDKVKYLDAAAYLERAYQTARAYFTYPYEINSWYDTYKWGCYNELVLVPLMADLERYGRTAAAQWLRNEWEKKVKYFVYDDPYPYRSEYSIDRTAFESSYAFAKYGVVTQMKPDQKLWYDRNLHKWYSHPEVSPKDSRKFMDEQLWAGLAVRGWLTPSYYALGSDDSEGGGLSYMARMGGWSILDYGIHFAEKPWDWLQLGYASYLSSYALINSGTPESNYGYWYPGKENDGATGWAFNTKKYGRIWLKDRSVPRGPWNYDGEIDLGNGAIMRMAATLIANDPLFGWIGYGGNLEEHKQQLHIVPQDGLNIRFGIFTGQQRLMVELSRDRFAEAPIITDKNVKQIKLQVDNISGTLHTFDLKLTGTAGSSYQVNVNGKKLTSLKLDEGRESIVPIQLSEKGASIELLKN</sequence>
<evidence type="ECO:0000313" key="1">
    <source>
        <dbReference type="EMBL" id="SEL55284.1"/>
    </source>
</evidence>
<gene>
    <name evidence="1" type="ORF">SAMN05661044_02842</name>
</gene>
<dbReference type="AlphaFoldDB" id="A0A1H7R5U2"/>
<protein>
    <submittedName>
        <fullName evidence="1">Uncharacterized protein</fullName>
    </submittedName>
</protein>
<dbReference type="STRING" id="407022.SAMN05661044_02842"/>
<organism evidence="1 2">
    <name type="scientific">Olivibacter domesticus</name>
    <name type="common">Pseudosphingobacterium domesticum</name>
    <dbReference type="NCBI Taxonomy" id="407022"/>
    <lineage>
        <taxon>Bacteria</taxon>
        <taxon>Pseudomonadati</taxon>
        <taxon>Bacteroidota</taxon>
        <taxon>Sphingobacteriia</taxon>
        <taxon>Sphingobacteriales</taxon>
        <taxon>Sphingobacteriaceae</taxon>
        <taxon>Olivibacter</taxon>
    </lineage>
</organism>
<dbReference type="InterPro" id="IPR043750">
    <property type="entry name" value="DUF5695"/>
</dbReference>
<name>A0A1H7R5U2_OLID1</name>
<dbReference type="Proteomes" id="UP000199421">
    <property type="component" value="Unassembled WGS sequence"/>
</dbReference>
<accession>A0A1H7R5U2</accession>
<reference evidence="2" key="1">
    <citation type="submission" date="2016-10" db="EMBL/GenBank/DDBJ databases">
        <authorList>
            <person name="Varghese N."/>
            <person name="Submissions S."/>
        </authorList>
    </citation>
    <scope>NUCLEOTIDE SEQUENCE [LARGE SCALE GENOMIC DNA]</scope>
    <source>
        <strain evidence="2">DSM 18733</strain>
    </source>
</reference>
<keyword evidence="2" id="KW-1185">Reference proteome</keyword>
<dbReference type="EMBL" id="FOAF01000002">
    <property type="protein sequence ID" value="SEL55284.1"/>
    <property type="molecule type" value="Genomic_DNA"/>
</dbReference>
<proteinExistence type="predicted"/>
<dbReference type="Pfam" id="PF18951">
    <property type="entry name" value="DUF5695"/>
    <property type="match status" value="1"/>
</dbReference>